<dbReference type="GO" id="GO:0015074">
    <property type="term" value="P:DNA integration"/>
    <property type="evidence" value="ECO:0007669"/>
    <property type="project" value="InterPro"/>
</dbReference>
<reference evidence="6" key="1">
    <citation type="submission" date="2018-05" db="EMBL/GenBank/DDBJ databases">
        <authorList>
            <person name="Lanie J.A."/>
            <person name="Ng W.-L."/>
            <person name="Kazmierczak K.M."/>
            <person name="Andrzejewski T.M."/>
            <person name="Davidsen T.M."/>
            <person name="Wayne K.J."/>
            <person name="Tettelin H."/>
            <person name="Glass J.I."/>
            <person name="Rusch D."/>
            <person name="Podicherti R."/>
            <person name="Tsui H.-C.T."/>
            <person name="Winkler M.E."/>
        </authorList>
    </citation>
    <scope>NUCLEOTIDE SEQUENCE</scope>
</reference>
<dbReference type="EMBL" id="UINC01066011">
    <property type="protein sequence ID" value="SVB96263.1"/>
    <property type="molecule type" value="Genomic_DNA"/>
</dbReference>
<evidence type="ECO:0000259" key="5">
    <source>
        <dbReference type="PROSITE" id="PS51900"/>
    </source>
</evidence>
<dbReference type="InterPro" id="IPR002104">
    <property type="entry name" value="Integrase_catalytic"/>
</dbReference>
<comment type="similarity">
    <text evidence="1">Belongs to the 'phage' integrase family.</text>
</comment>
<dbReference type="PANTHER" id="PTHR30349:SF64">
    <property type="entry name" value="PROPHAGE INTEGRASE INTD-RELATED"/>
    <property type="match status" value="1"/>
</dbReference>
<evidence type="ECO:0000256" key="2">
    <source>
        <dbReference type="ARBA" id="ARBA00023125"/>
    </source>
</evidence>
<dbReference type="InterPro" id="IPR044068">
    <property type="entry name" value="CB"/>
</dbReference>
<evidence type="ECO:0000256" key="1">
    <source>
        <dbReference type="ARBA" id="ARBA00008857"/>
    </source>
</evidence>
<dbReference type="PANTHER" id="PTHR30349">
    <property type="entry name" value="PHAGE INTEGRASE-RELATED"/>
    <property type="match status" value="1"/>
</dbReference>
<dbReference type="GO" id="GO:0003677">
    <property type="term" value="F:DNA binding"/>
    <property type="evidence" value="ECO:0007669"/>
    <property type="project" value="UniProtKB-KW"/>
</dbReference>
<proteinExistence type="inferred from homology"/>
<organism evidence="6">
    <name type="scientific">marine metagenome</name>
    <dbReference type="NCBI Taxonomy" id="408172"/>
    <lineage>
        <taxon>unclassified sequences</taxon>
        <taxon>metagenomes</taxon>
        <taxon>ecological metagenomes</taxon>
    </lineage>
</organism>
<gene>
    <name evidence="6" type="ORF">METZ01_LOCUS249117</name>
</gene>
<feature type="domain" description="Tyr recombinase" evidence="4">
    <location>
        <begin position="191"/>
        <end position="355"/>
    </location>
</feature>
<keyword evidence="2" id="KW-0238">DNA-binding</keyword>
<sequence>MGILVECPECNNRNSLKNQSCKCGKNLSKESHKCYWIEYYDRGNRRRERIGHSKLGAENRFREVQTAKAEGRNLNKNKNSITTLGLLREWYLDLPEMKQKRSYKAIAKCIEIVLDHVGEKTLVSQISPEDIQGFQNRRLMENTRDTGRPAKPATINRNVANFKAMLNRALEYGILETNPIVRVRQLEENNVRDRLLTQEEFELLYNYCSNKIKGPVLFAYYLPMRQSEILNLTWSEVDLKNRFIRLGGLRTKNKTGRVIPLHNRIVDYLQSLPRPIQGGFIFEHRCWNRKAFLEALSLTGIEDFTFHDLRHCAINNLRLAGNDHYKIKQASGHKTDSAFQRYNLVTEEEMKGMQWLEEKGENSGMMDTYMDTKIN</sequence>
<dbReference type="Pfam" id="PF00589">
    <property type="entry name" value="Phage_integrase"/>
    <property type="match status" value="1"/>
</dbReference>
<dbReference type="Gene3D" id="1.10.150.130">
    <property type="match status" value="1"/>
</dbReference>
<dbReference type="Gene3D" id="1.10.443.10">
    <property type="entry name" value="Intergrase catalytic core"/>
    <property type="match status" value="1"/>
</dbReference>
<evidence type="ECO:0000259" key="4">
    <source>
        <dbReference type="PROSITE" id="PS51898"/>
    </source>
</evidence>
<evidence type="ECO:0000313" key="6">
    <source>
        <dbReference type="EMBL" id="SVB96263.1"/>
    </source>
</evidence>
<keyword evidence="3" id="KW-0233">DNA recombination</keyword>
<accession>A0A382IBJ9</accession>
<dbReference type="PROSITE" id="PS51900">
    <property type="entry name" value="CB"/>
    <property type="match status" value="1"/>
</dbReference>
<dbReference type="SUPFAM" id="SSF56349">
    <property type="entry name" value="DNA breaking-rejoining enzymes"/>
    <property type="match status" value="1"/>
</dbReference>
<feature type="domain" description="Core-binding (CB)" evidence="5">
    <location>
        <begin position="82"/>
        <end position="170"/>
    </location>
</feature>
<dbReference type="PROSITE" id="PS51898">
    <property type="entry name" value="TYR_RECOMBINASE"/>
    <property type="match status" value="1"/>
</dbReference>
<dbReference type="InterPro" id="IPR011010">
    <property type="entry name" value="DNA_brk_join_enz"/>
</dbReference>
<dbReference type="AlphaFoldDB" id="A0A382IBJ9"/>
<protein>
    <recommendedName>
        <fullName evidence="7">Tyr recombinase domain-containing protein</fullName>
    </recommendedName>
</protein>
<dbReference type="InterPro" id="IPR010998">
    <property type="entry name" value="Integrase_recombinase_N"/>
</dbReference>
<evidence type="ECO:0000256" key="3">
    <source>
        <dbReference type="ARBA" id="ARBA00023172"/>
    </source>
</evidence>
<evidence type="ECO:0008006" key="7">
    <source>
        <dbReference type="Google" id="ProtNLM"/>
    </source>
</evidence>
<dbReference type="InterPro" id="IPR050090">
    <property type="entry name" value="Tyrosine_recombinase_XerCD"/>
</dbReference>
<dbReference type="CDD" id="cd00796">
    <property type="entry name" value="INT_Rci_Hp1_C"/>
    <property type="match status" value="1"/>
</dbReference>
<dbReference type="InterPro" id="IPR013762">
    <property type="entry name" value="Integrase-like_cat_sf"/>
</dbReference>
<dbReference type="GO" id="GO:0006310">
    <property type="term" value="P:DNA recombination"/>
    <property type="evidence" value="ECO:0007669"/>
    <property type="project" value="UniProtKB-KW"/>
</dbReference>
<name>A0A382IBJ9_9ZZZZ</name>